<protein>
    <submittedName>
        <fullName evidence="2">Uncharacterized protein</fullName>
    </submittedName>
</protein>
<accession>A0AA44F337</accession>
<evidence type="ECO:0000313" key="2">
    <source>
        <dbReference type="EMBL" id="NTC27937.1"/>
    </source>
</evidence>
<sequence length="83" mass="9783">MRRDREDYGEKRATHKTSGWPDPHLQPPYRQLLLRRERIRHILPALRHVSGVLDQAFIRLCPNSRLVHGICTDEDDLLLPVTH</sequence>
<reference evidence="2" key="1">
    <citation type="journal article" date="2020" name="Science">
        <title>Unexpected conservation and global transmission of agrobacterial virulence plasmids.</title>
        <authorList>
            <person name="Weisberg A.J."/>
            <person name="Davis E.W. 2nd"/>
            <person name="Tabima J."/>
            <person name="Belcher M.S."/>
            <person name="Miller M."/>
            <person name="Kuo C.H."/>
            <person name="Loper J.E."/>
            <person name="Grunwald N.J."/>
            <person name="Putnam M.L."/>
            <person name="Chang J.H."/>
        </authorList>
    </citation>
    <scope>NUCLEOTIDE SEQUENCE</scope>
    <source>
        <strain evidence="2">17-1853-1a</strain>
    </source>
</reference>
<feature type="compositionally biased region" description="Basic and acidic residues" evidence="1">
    <location>
        <begin position="1"/>
        <end position="12"/>
    </location>
</feature>
<dbReference type="AlphaFoldDB" id="A0AA44F337"/>
<proteinExistence type="predicted"/>
<dbReference type="EMBL" id="JAAMAY010000007">
    <property type="protein sequence ID" value="NTC27937.1"/>
    <property type="molecule type" value="Genomic_DNA"/>
</dbReference>
<dbReference type="RefSeq" id="WP_141682280.1">
    <property type="nucleotide sequence ID" value="NZ_CP123840.1"/>
</dbReference>
<gene>
    <name evidence="2" type="ORF">G6M46_07160</name>
</gene>
<evidence type="ECO:0000256" key="1">
    <source>
        <dbReference type="SAM" id="MobiDB-lite"/>
    </source>
</evidence>
<name>A0AA44F337_AGRTU</name>
<dbReference type="Proteomes" id="UP000702952">
    <property type="component" value="Unassembled WGS sequence"/>
</dbReference>
<organism evidence="2 3">
    <name type="scientific">Agrobacterium tumefaciens</name>
    <dbReference type="NCBI Taxonomy" id="358"/>
    <lineage>
        <taxon>Bacteria</taxon>
        <taxon>Pseudomonadati</taxon>
        <taxon>Pseudomonadota</taxon>
        <taxon>Alphaproteobacteria</taxon>
        <taxon>Hyphomicrobiales</taxon>
        <taxon>Rhizobiaceae</taxon>
        <taxon>Rhizobium/Agrobacterium group</taxon>
        <taxon>Agrobacterium</taxon>
        <taxon>Agrobacterium tumefaciens complex</taxon>
    </lineage>
</organism>
<evidence type="ECO:0000313" key="3">
    <source>
        <dbReference type="Proteomes" id="UP000702952"/>
    </source>
</evidence>
<feature type="region of interest" description="Disordered" evidence="1">
    <location>
        <begin position="1"/>
        <end position="24"/>
    </location>
</feature>
<comment type="caution">
    <text evidence="2">The sequence shown here is derived from an EMBL/GenBank/DDBJ whole genome shotgun (WGS) entry which is preliminary data.</text>
</comment>